<dbReference type="InterPro" id="IPR051200">
    <property type="entry name" value="Host-pathogen_enzymatic-act"/>
</dbReference>
<dbReference type="Proteomes" id="UP000287352">
    <property type="component" value="Unassembled WGS sequence"/>
</dbReference>
<dbReference type="OrthoDB" id="144314at2"/>
<dbReference type="PANTHER" id="PTHR47197:SF3">
    <property type="entry name" value="DIHYDRO-HEME D1 DEHYDROGENASE"/>
    <property type="match status" value="1"/>
</dbReference>
<name>A0A401ZX24_9CHLR</name>
<keyword evidence="1" id="KW-0812">Transmembrane</keyword>
<dbReference type="RefSeq" id="WP_126579095.1">
    <property type="nucleotide sequence ID" value="NZ_BIFR01000001.1"/>
</dbReference>
<accession>A0A401ZX24</accession>
<gene>
    <name evidence="3" type="ORF">KTT_12350</name>
</gene>
<dbReference type="EMBL" id="BIFR01000001">
    <property type="protein sequence ID" value="GCE11376.1"/>
    <property type="molecule type" value="Genomic_DNA"/>
</dbReference>
<keyword evidence="1" id="KW-1133">Transmembrane helix</keyword>
<evidence type="ECO:0000313" key="3">
    <source>
        <dbReference type="EMBL" id="GCE11376.1"/>
    </source>
</evidence>
<dbReference type="InterPro" id="IPR015943">
    <property type="entry name" value="WD40/YVTN_repeat-like_dom_sf"/>
</dbReference>
<comment type="caution">
    <text evidence="3">The sequence shown here is derived from an EMBL/GenBank/DDBJ whole genome shotgun (WGS) entry which is preliminary data.</text>
</comment>
<reference evidence="4" key="1">
    <citation type="submission" date="2018-12" db="EMBL/GenBank/DDBJ databases">
        <title>Tengunoibacter tsumagoiensis gen. nov., sp. nov., Dictyobacter kobayashii sp. nov., D. alpinus sp. nov., and D. joshuensis sp. nov. and description of Dictyobacteraceae fam. nov. within the order Ktedonobacterales isolated from Tengu-no-mugimeshi.</title>
        <authorList>
            <person name="Wang C.M."/>
            <person name="Zheng Y."/>
            <person name="Sakai Y."/>
            <person name="Toyoda A."/>
            <person name="Minakuchi Y."/>
            <person name="Abe K."/>
            <person name="Yokota A."/>
            <person name="Yabe S."/>
        </authorList>
    </citation>
    <scope>NUCLEOTIDE SEQUENCE [LARGE SCALE GENOMIC DNA]</scope>
    <source>
        <strain evidence="4">Uno3</strain>
    </source>
</reference>
<dbReference type="Gene3D" id="2.130.10.10">
    <property type="entry name" value="YVTN repeat-like/Quinoprotein amine dehydrogenase"/>
    <property type="match status" value="2"/>
</dbReference>
<dbReference type="InterPro" id="IPR011048">
    <property type="entry name" value="Haem_d1_sf"/>
</dbReference>
<keyword evidence="2" id="KW-0732">Signal</keyword>
<evidence type="ECO:0000256" key="2">
    <source>
        <dbReference type="SAM" id="SignalP"/>
    </source>
</evidence>
<evidence type="ECO:0000313" key="4">
    <source>
        <dbReference type="Proteomes" id="UP000287352"/>
    </source>
</evidence>
<evidence type="ECO:0008006" key="5">
    <source>
        <dbReference type="Google" id="ProtNLM"/>
    </source>
</evidence>
<feature type="signal peptide" evidence="2">
    <location>
        <begin position="1"/>
        <end position="29"/>
    </location>
</feature>
<evidence type="ECO:0000256" key="1">
    <source>
        <dbReference type="SAM" id="Phobius"/>
    </source>
</evidence>
<dbReference type="SUPFAM" id="SSF51004">
    <property type="entry name" value="C-terminal (heme d1) domain of cytochrome cd1-nitrite reductase"/>
    <property type="match status" value="1"/>
</dbReference>
<protein>
    <recommendedName>
        <fullName evidence="5">YncE family protein</fullName>
    </recommendedName>
</protein>
<sequence>MSKQSYRWLLLIFLCSWLLLCGIPSVAKADGGAPNLAYVAGSDGGISRIDVMQQKVSGTISAAGKPSVISLSLDGRFLYAAQEDQDRVALIIAKTGEIFCTARVPGHPNRLVIDPNNSSIYAAGQGDSSVTIIDSTNCSIKRTLHVGGPVYGLAVAMVGSALSSNGAGGDQLWVSDSDSLTIFDDVSGKQLSQVHLAEGPRYLSIPPGATVYATTNQGSVVAVDLNSHTITTLITGGEYGPMDFNEGTGEIYVPDQKNKQLAVLAPVNSGFQPPKEPSRTVTLPARPASVAITSDGQLGFVALADGQVDMLDIPNHEQVAASYKVGGDPRFIITGLYPPSIVVNPSQASLLDNARTIAAYVLVAALFIVPFILFRRYAKARPGNVRRDEVKTKE</sequence>
<keyword evidence="4" id="KW-1185">Reference proteome</keyword>
<organism evidence="3 4">
    <name type="scientific">Tengunoibacter tsumagoiensis</name>
    <dbReference type="NCBI Taxonomy" id="2014871"/>
    <lineage>
        <taxon>Bacteria</taxon>
        <taxon>Bacillati</taxon>
        <taxon>Chloroflexota</taxon>
        <taxon>Ktedonobacteria</taxon>
        <taxon>Ktedonobacterales</taxon>
        <taxon>Dictyobacteraceae</taxon>
        <taxon>Tengunoibacter</taxon>
    </lineage>
</organism>
<feature type="chain" id="PRO_5019166820" description="YncE family protein" evidence="2">
    <location>
        <begin position="30"/>
        <end position="394"/>
    </location>
</feature>
<dbReference type="AlphaFoldDB" id="A0A401ZX24"/>
<keyword evidence="1" id="KW-0472">Membrane</keyword>
<feature type="transmembrane region" description="Helical" evidence="1">
    <location>
        <begin position="357"/>
        <end position="378"/>
    </location>
</feature>
<dbReference type="PANTHER" id="PTHR47197">
    <property type="entry name" value="PROTEIN NIRF"/>
    <property type="match status" value="1"/>
</dbReference>
<proteinExistence type="predicted"/>